<dbReference type="Pfam" id="PF02136">
    <property type="entry name" value="NTF2"/>
    <property type="match status" value="1"/>
</dbReference>
<dbReference type="RefSeq" id="WP_085305155.1">
    <property type="nucleotide sequence ID" value="NZ_AP022594.1"/>
</dbReference>
<evidence type="ECO:0000259" key="1">
    <source>
        <dbReference type="Pfam" id="PF02136"/>
    </source>
</evidence>
<dbReference type="EMBL" id="NCXO01000047">
    <property type="protein sequence ID" value="OSC30846.1"/>
    <property type="molecule type" value="Genomic_DNA"/>
</dbReference>
<accession>A0AA91PC29</accession>
<organism evidence="2 3">
    <name type="scientific">Mycolicibacillus koreensis</name>
    <dbReference type="NCBI Taxonomy" id="1069220"/>
    <lineage>
        <taxon>Bacteria</taxon>
        <taxon>Bacillati</taxon>
        <taxon>Actinomycetota</taxon>
        <taxon>Actinomycetes</taxon>
        <taxon>Mycobacteriales</taxon>
        <taxon>Mycobacteriaceae</taxon>
        <taxon>Mycolicibacillus</taxon>
    </lineage>
</organism>
<dbReference type="InterPro" id="IPR032710">
    <property type="entry name" value="NTF2-like_dom_sf"/>
</dbReference>
<reference evidence="2 3" key="1">
    <citation type="submission" date="2017-04" db="EMBL/GenBank/DDBJ databases">
        <title>The new phylogeny of genus Mycobacterium.</title>
        <authorList>
            <person name="Tortoli E."/>
            <person name="Trovato A."/>
            <person name="Cirillo D.M."/>
        </authorList>
    </citation>
    <scope>NUCLEOTIDE SEQUENCE [LARGE SCALE GENOMIC DNA]</scope>
    <source>
        <strain evidence="2 3">KCTC 19819</strain>
    </source>
</reference>
<dbReference type="AlphaFoldDB" id="A0AA91PC29"/>
<dbReference type="SUPFAM" id="SSF54427">
    <property type="entry name" value="NTF2-like"/>
    <property type="match status" value="1"/>
</dbReference>
<protein>
    <submittedName>
        <fullName evidence="2">Transporter</fullName>
    </submittedName>
</protein>
<name>A0AA91PC29_9MYCO</name>
<gene>
    <name evidence="2" type="ORF">B8W67_16735</name>
</gene>
<comment type="caution">
    <text evidence="2">The sequence shown here is derived from an EMBL/GenBank/DDBJ whole genome shotgun (WGS) entry which is preliminary data.</text>
</comment>
<feature type="domain" description="Nuclear transport factor 2" evidence="1">
    <location>
        <begin position="21"/>
        <end position="101"/>
    </location>
</feature>
<evidence type="ECO:0000313" key="3">
    <source>
        <dbReference type="Proteomes" id="UP000193577"/>
    </source>
</evidence>
<sequence length="277" mass="30092">MRAAGVEVVDSVTTNVERELLAAVEQSPRAAAAHDRTGWVGLFTADGRVEDPVGSRPHVGTAQISRFYDTFIGPRDIVFHRDLDIVDESVVIRDLELEVAMGSAVTMHIPAFLRYDMRADSGQFKIASLQAYWELPAMVGQFLRNGTRAVRPMRQLSTGLYRNQGIGGAVGFMTGFRRPGFRSHKVVQAFLRAVARDDLATAQQALSGQAQITVGDTRACGLPGLAAQLTGADWTKMIGAGSTVVVSVISDAGRGVLFSEMSARSQRIDRIRYFAHP</sequence>
<dbReference type="InterPro" id="IPR002075">
    <property type="entry name" value="NTF2_dom"/>
</dbReference>
<keyword evidence="3" id="KW-1185">Reference proteome</keyword>
<dbReference type="Gene3D" id="3.10.450.50">
    <property type="match status" value="1"/>
</dbReference>
<dbReference type="Proteomes" id="UP000193577">
    <property type="component" value="Unassembled WGS sequence"/>
</dbReference>
<proteinExistence type="predicted"/>
<evidence type="ECO:0000313" key="2">
    <source>
        <dbReference type="EMBL" id="OSC30846.1"/>
    </source>
</evidence>